<keyword evidence="2" id="KW-1185">Reference proteome</keyword>
<evidence type="ECO:0000313" key="1">
    <source>
        <dbReference type="EMBL" id="PIO76004.1"/>
    </source>
</evidence>
<reference evidence="1 2" key="1">
    <citation type="submission" date="2015-09" db="EMBL/GenBank/DDBJ databases">
        <title>Draft genome of the parasitic nematode Teladorsagia circumcincta isolate WARC Sus (inbred).</title>
        <authorList>
            <person name="Mitreva M."/>
        </authorList>
    </citation>
    <scope>NUCLEOTIDE SEQUENCE [LARGE SCALE GENOMIC DNA]</scope>
    <source>
        <strain evidence="1 2">S</strain>
    </source>
</reference>
<dbReference type="OrthoDB" id="412787at2759"/>
<dbReference type="Proteomes" id="UP000230423">
    <property type="component" value="Unassembled WGS sequence"/>
</dbReference>
<evidence type="ECO:0000313" key="2">
    <source>
        <dbReference type="Proteomes" id="UP000230423"/>
    </source>
</evidence>
<proteinExistence type="predicted"/>
<name>A0A2G9V0I3_TELCI</name>
<organism evidence="1 2">
    <name type="scientific">Teladorsagia circumcincta</name>
    <name type="common">Brown stomach worm</name>
    <name type="synonym">Ostertagia circumcincta</name>
    <dbReference type="NCBI Taxonomy" id="45464"/>
    <lineage>
        <taxon>Eukaryota</taxon>
        <taxon>Metazoa</taxon>
        <taxon>Ecdysozoa</taxon>
        <taxon>Nematoda</taxon>
        <taxon>Chromadorea</taxon>
        <taxon>Rhabditida</taxon>
        <taxon>Rhabditina</taxon>
        <taxon>Rhabditomorpha</taxon>
        <taxon>Strongyloidea</taxon>
        <taxon>Trichostrongylidae</taxon>
        <taxon>Teladorsagia</taxon>
    </lineage>
</organism>
<dbReference type="EMBL" id="KZ345087">
    <property type="protein sequence ID" value="PIO76004.1"/>
    <property type="molecule type" value="Genomic_DNA"/>
</dbReference>
<dbReference type="AlphaFoldDB" id="A0A2G9V0I3"/>
<accession>A0A2G9V0I3</accession>
<gene>
    <name evidence="1" type="ORF">TELCIR_01926</name>
</gene>
<sequence>MDMEQQLIVGGIPYTVIREPIDIASVSVAIKPLAGCPIYPSVDFRQGSPTVKPTLHWYVYTPQPSGNSKPADDANRETISLIEGSSRKFSVSNCEYRWTGECYVPSAVDSGKLLMLVADLGPEAIVKLVRCLVGNLFSSLC</sequence>
<protein>
    <submittedName>
        <fullName evidence="1">Uncharacterized protein</fullName>
    </submittedName>
</protein>